<organism evidence="3 4">
    <name type="scientific">Desulfosarcina alkanivorans</name>
    <dbReference type="NCBI Taxonomy" id="571177"/>
    <lineage>
        <taxon>Bacteria</taxon>
        <taxon>Pseudomonadati</taxon>
        <taxon>Thermodesulfobacteriota</taxon>
        <taxon>Desulfobacteria</taxon>
        <taxon>Desulfobacterales</taxon>
        <taxon>Desulfosarcinaceae</taxon>
        <taxon>Desulfosarcina</taxon>
    </lineage>
</organism>
<dbReference type="PANTHER" id="PTHR34075">
    <property type="entry name" value="BLR3430 PROTEIN"/>
    <property type="match status" value="1"/>
</dbReference>
<dbReference type="PANTHER" id="PTHR34075:SF4">
    <property type="entry name" value="DUF35 DOMAIN-CONTAINING PROTEIN"/>
    <property type="match status" value="1"/>
</dbReference>
<protein>
    <recommendedName>
        <fullName evidence="5">DNA-binding protein</fullName>
    </recommendedName>
</protein>
<reference evidence="3 4" key="1">
    <citation type="submission" date="2019-11" db="EMBL/GenBank/DDBJ databases">
        <title>Comparative genomics of hydrocarbon-degrading Desulfosarcina strains.</title>
        <authorList>
            <person name="Watanabe M."/>
            <person name="Kojima H."/>
            <person name="Fukui M."/>
        </authorList>
    </citation>
    <scope>NUCLEOTIDE SEQUENCE [LARGE SCALE GENOMIC DNA]</scope>
    <source>
        <strain evidence="3 4">PL12</strain>
    </source>
</reference>
<evidence type="ECO:0000259" key="1">
    <source>
        <dbReference type="Pfam" id="PF01796"/>
    </source>
</evidence>
<evidence type="ECO:0008006" key="5">
    <source>
        <dbReference type="Google" id="ProtNLM"/>
    </source>
</evidence>
<gene>
    <name evidence="3" type="ORF">DSCA_16240</name>
</gene>
<dbReference type="Pfam" id="PF01796">
    <property type="entry name" value="OB_ChsH2_C"/>
    <property type="match status" value="1"/>
</dbReference>
<dbReference type="InterPro" id="IPR022002">
    <property type="entry name" value="ChsH2_Znr"/>
</dbReference>
<dbReference type="InterPro" id="IPR052513">
    <property type="entry name" value="Thioester_dehydratase-like"/>
</dbReference>
<name>A0A5K7YMW6_9BACT</name>
<dbReference type="Pfam" id="PF12172">
    <property type="entry name" value="zf-ChsH2"/>
    <property type="match status" value="1"/>
</dbReference>
<evidence type="ECO:0000259" key="2">
    <source>
        <dbReference type="Pfam" id="PF12172"/>
    </source>
</evidence>
<accession>A0A5K7YMW6</accession>
<dbReference type="OrthoDB" id="5514845at2"/>
<dbReference type="Proteomes" id="UP000427906">
    <property type="component" value="Chromosome"/>
</dbReference>
<evidence type="ECO:0000313" key="4">
    <source>
        <dbReference type="Proteomes" id="UP000427906"/>
    </source>
</evidence>
<dbReference type="InterPro" id="IPR002878">
    <property type="entry name" value="ChsH2_C"/>
</dbReference>
<evidence type="ECO:0000313" key="3">
    <source>
        <dbReference type="EMBL" id="BBO67694.1"/>
    </source>
</evidence>
<dbReference type="InterPro" id="IPR012340">
    <property type="entry name" value="NA-bd_OB-fold"/>
</dbReference>
<feature type="domain" description="ChsH2 rubredoxin-like zinc ribbon" evidence="2">
    <location>
        <begin position="37"/>
        <end position="68"/>
    </location>
</feature>
<dbReference type="Gene3D" id="6.10.30.10">
    <property type="match status" value="1"/>
</dbReference>
<dbReference type="EMBL" id="AP021874">
    <property type="protein sequence ID" value="BBO67694.1"/>
    <property type="molecule type" value="Genomic_DNA"/>
</dbReference>
<feature type="domain" description="ChsH2 C-terminal OB-fold" evidence="1">
    <location>
        <begin position="71"/>
        <end position="135"/>
    </location>
</feature>
<dbReference type="SUPFAM" id="SSF50249">
    <property type="entry name" value="Nucleic acid-binding proteins"/>
    <property type="match status" value="1"/>
</dbReference>
<dbReference type="AlphaFoldDB" id="A0A5K7YMW6"/>
<proteinExistence type="predicted"/>
<dbReference type="KEGG" id="dalk:DSCA_16240"/>
<sequence length="155" mass="17022">MSHSLTQVDPMVVRSRISVPYTWWAGDTAGRFLSALRDEQTILGTRCERCQRVFVPPRKVCPTCFTPNDDWTAVSDEGTVTAFTVARRQLAAIARPVPVIFALIRLDGADTALLHTIGRTDPDRVAIGMRVRACFSGKAGATIAAISHFEPVDHQ</sequence>
<dbReference type="RefSeq" id="WP_155315926.1">
    <property type="nucleotide sequence ID" value="NZ_AP021874.1"/>
</dbReference>
<keyword evidence="4" id="KW-1185">Reference proteome</keyword>